<dbReference type="EMBL" id="CP014224">
    <property type="protein sequence ID" value="ANW96116.1"/>
    <property type="molecule type" value="Genomic_DNA"/>
</dbReference>
<accession>A0A1B1Y5R4</accession>
<feature type="domain" description="Secretion system C-terminal sorting" evidence="3">
    <location>
        <begin position="730"/>
        <end position="795"/>
    </location>
</feature>
<dbReference type="OrthoDB" id="862563at2"/>
<evidence type="ECO:0000313" key="4">
    <source>
        <dbReference type="EMBL" id="ANW96116.1"/>
    </source>
</evidence>
<evidence type="ECO:0000256" key="1">
    <source>
        <dbReference type="ARBA" id="ARBA00022729"/>
    </source>
</evidence>
<gene>
    <name evidence="4" type="ORF">AXE80_07425</name>
</gene>
<dbReference type="AlphaFoldDB" id="A0A1B1Y5R4"/>
<dbReference type="GO" id="GO:0005509">
    <property type="term" value="F:calcium ion binding"/>
    <property type="evidence" value="ECO:0007669"/>
    <property type="project" value="InterPro"/>
</dbReference>
<keyword evidence="1 2" id="KW-0732">Signal</keyword>
<name>A0A1B1Y5R4_9FLAO</name>
<dbReference type="KEGG" id="wfu:AXE80_07425"/>
<protein>
    <submittedName>
        <fullName evidence="4">Glycoside hydrolase family 107</fullName>
    </submittedName>
</protein>
<dbReference type="Pfam" id="PF05345">
    <property type="entry name" value="He_PIG"/>
    <property type="match status" value="1"/>
</dbReference>
<dbReference type="InterPro" id="IPR026444">
    <property type="entry name" value="Secre_tail"/>
</dbReference>
<organism evidence="4 5">
    <name type="scientific">Wenyingzhuangia fucanilytica</name>
    <dbReference type="NCBI Taxonomy" id="1790137"/>
    <lineage>
        <taxon>Bacteria</taxon>
        <taxon>Pseudomonadati</taxon>
        <taxon>Bacteroidota</taxon>
        <taxon>Flavobacteriia</taxon>
        <taxon>Flavobacteriales</taxon>
        <taxon>Flavobacteriaceae</taxon>
        <taxon>Wenyingzhuangia</taxon>
    </lineage>
</organism>
<dbReference type="Pfam" id="PF18962">
    <property type="entry name" value="Por_Secre_tail"/>
    <property type="match status" value="1"/>
</dbReference>
<dbReference type="GO" id="GO:0016787">
    <property type="term" value="F:hydrolase activity"/>
    <property type="evidence" value="ECO:0007669"/>
    <property type="project" value="UniProtKB-KW"/>
</dbReference>
<dbReference type="Gene3D" id="2.60.40.10">
    <property type="entry name" value="Immunoglobulins"/>
    <property type="match status" value="1"/>
</dbReference>
<dbReference type="STRING" id="1790137.AXE80_07425"/>
<sequence>MKTIKSKKHYNTFILLQAVCVMVLSFTTQAQTALNPEQGLRANWMRGALGLLWLPERNYNGNIEGVEIDEFISQVKDLRTIDYVQLPLTSPNIFSPVHVAPHSIIESLWEGDTDSNGDPINLVVPRESVDDPLLRWLKALKAEGLRVEIYVNSYNLLARNPEDTQTEYPDVSDRWMEWCDTNAEAQAFLNTQTYHNGSGRRYYMFCYAEFILKEYAIRYGDLIDAWCFDSADNIMEDECGDNPDSENVEDQRIYQAFANAVHAGNPNAAVAFNNSVGDRVENPFSTATLFDDYTFGHPFGGAGNMVENETLYRYNYHVIEWMQDYAGDAFLDDTRDWNDKVVSHFFPKQSSTSWNAGSTPCLTDEQFVEWTTNGIIDGGAITWGTPLIRTNLENSPELVLRDYALTQLTLTDDFLKEFQYPGAPNWARQHTVLPPAHIGIPYHHVLVEGVDLWDPEGDEITEVIALGNFPSWLKITEKSPGEWTFSGTPTETNETTHTFSLQASDASGVRTRVVNLLVDEELEADPIAIKASSNTNYGLNNKAVMVSDVYTAPDGYATFRVSMDVTPPTDQAIVSGISGGTTTENSWGIGNGTDGTQDVIFRGSDNEWVQNINNLQIVDFNANGGDLTEDHFTLSFKAITIVNAQSTNDFVSLKFDQTVVDLGKLGNQTQQIDLNSVSSINEITEFSLGTGNDSSTNKWSVEEILISLNLVVGDLSNSTIVSEKKQGFKVYPSPTSHTINFNIPIHSVEVINTSGKVVKINPNLTQSIKISDLSSGVYIIKGVTELGVTVVKKIVKNTN</sequence>
<dbReference type="GO" id="GO:0016020">
    <property type="term" value="C:membrane"/>
    <property type="evidence" value="ECO:0007669"/>
    <property type="project" value="InterPro"/>
</dbReference>
<feature type="signal peptide" evidence="2">
    <location>
        <begin position="1"/>
        <end position="30"/>
    </location>
</feature>
<dbReference type="InterPro" id="IPR015919">
    <property type="entry name" value="Cadherin-like_sf"/>
</dbReference>
<reference evidence="4 5" key="1">
    <citation type="submission" date="2016-02" db="EMBL/GenBank/DDBJ databases">
        <authorList>
            <person name="Wen L."/>
            <person name="He K."/>
            <person name="Yang H."/>
        </authorList>
    </citation>
    <scope>NUCLEOTIDE SEQUENCE [LARGE SCALE GENOMIC DNA]</scope>
    <source>
        <strain evidence="4 5">CZ1127</strain>
    </source>
</reference>
<keyword evidence="4" id="KW-0378">Hydrolase</keyword>
<dbReference type="SUPFAM" id="SSF49313">
    <property type="entry name" value="Cadherin-like"/>
    <property type="match status" value="1"/>
</dbReference>
<dbReference type="NCBIfam" id="TIGR04183">
    <property type="entry name" value="Por_Secre_tail"/>
    <property type="match status" value="1"/>
</dbReference>
<dbReference type="Proteomes" id="UP000092967">
    <property type="component" value="Chromosome"/>
</dbReference>
<keyword evidence="5" id="KW-1185">Reference proteome</keyword>
<evidence type="ECO:0000313" key="5">
    <source>
        <dbReference type="Proteomes" id="UP000092967"/>
    </source>
</evidence>
<evidence type="ECO:0000256" key="2">
    <source>
        <dbReference type="SAM" id="SignalP"/>
    </source>
</evidence>
<dbReference type="SMR" id="A0A1B1Y5R4"/>
<dbReference type="RefSeq" id="WP_068825912.1">
    <property type="nucleotide sequence ID" value="NZ_CP014224.1"/>
</dbReference>
<feature type="chain" id="PRO_5008532457" evidence="2">
    <location>
        <begin position="31"/>
        <end position="799"/>
    </location>
</feature>
<proteinExistence type="predicted"/>
<dbReference type="InterPro" id="IPR013783">
    <property type="entry name" value="Ig-like_fold"/>
</dbReference>
<evidence type="ECO:0000259" key="3">
    <source>
        <dbReference type="Pfam" id="PF18962"/>
    </source>
</evidence>